<dbReference type="InterPro" id="IPR003439">
    <property type="entry name" value="ABC_transporter-like_ATP-bd"/>
</dbReference>
<keyword evidence="7" id="KW-1185">Reference proteome</keyword>
<dbReference type="GO" id="GO:0005524">
    <property type="term" value="F:ATP binding"/>
    <property type="evidence" value="ECO:0007669"/>
    <property type="project" value="UniProtKB-KW"/>
</dbReference>
<evidence type="ECO:0000256" key="2">
    <source>
        <dbReference type="ARBA" id="ARBA00022448"/>
    </source>
</evidence>
<gene>
    <name evidence="6" type="ORF">DNFV4_03012</name>
</gene>
<keyword evidence="2" id="KW-0813">Transport</keyword>
<comment type="similarity">
    <text evidence="1">Belongs to the ABC transporter superfamily.</text>
</comment>
<evidence type="ECO:0000313" key="6">
    <source>
        <dbReference type="EMBL" id="CAI4032582.1"/>
    </source>
</evidence>
<dbReference type="PANTHER" id="PTHR46743">
    <property type="entry name" value="TEICHOIC ACIDS EXPORT ATP-BINDING PROTEIN TAGH"/>
    <property type="match status" value="1"/>
</dbReference>
<dbReference type="Proteomes" id="UP001179121">
    <property type="component" value="Chromosome"/>
</dbReference>
<accession>A0AA86T6L4</accession>
<dbReference type="InterPro" id="IPR027417">
    <property type="entry name" value="P-loop_NTPase"/>
</dbReference>
<protein>
    <submittedName>
        <fullName evidence="6">ABC transporter</fullName>
    </submittedName>
</protein>
<dbReference type="GO" id="GO:0140359">
    <property type="term" value="F:ABC-type transporter activity"/>
    <property type="evidence" value="ECO:0007669"/>
    <property type="project" value="InterPro"/>
</dbReference>
<evidence type="ECO:0000313" key="7">
    <source>
        <dbReference type="Proteomes" id="UP001179121"/>
    </source>
</evidence>
<dbReference type="PROSITE" id="PS50893">
    <property type="entry name" value="ABC_TRANSPORTER_2"/>
    <property type="match status" value="1"/>
</dbReference>
<dbReference type="SUPFAM" id="SSF52540">
    <property type="entry name" value="P-loop containing nucleoside triphosphate hydrolases"/>
    <property type="match status" value="1"/>
</dbReference>
<feature type="domain" description="ABC transporter" evidence="5">
    <location>
        <begin position="39"/>
        <end position="262"/>
    </location>
</feature>
<dbReference type="InterPro" id="IPR003593">
    <property type="entry name" value="AAA+_ATPase"/>
</dbReference>
<reference evidence="6" key="1">
    <citation type="submission" date="2022-10" db="EMBL/GenBank/DDBJ databases">
        <authorList>
            <person name="Koch H."/>
        </authorList>
    </citation>
    <scope>NUCLEOTIDE SEQUENCE</scope>
    <source>
        <strain evidence="6">DNF</strain>
    </source>
</reference>
<dbReference type="GO" id="GO:0016887">
    <property type="term" value="F:ATP hydrolysis activity"/>
    <property type="evidence" value="ECO:0007669"/>
    <property type="project" value="InterPro"/>
</dbReference>
<proteinExistence type="inferred from homology"/>
<dbReference type="Pfam" id="PF00005">
    <property type="entry name" value="ABC_tran"/>
    <property type="match status" value="1"/>
</dbReference>
<evidence type="ECO:0000256" key="4">
    <source>
        <dbReference type="ARBA" id="ARBA00022840"/>
    </source>
</evidence>
<dbReference type="RefSeq" id="WP_289269304.1">
    <property type="nucleotide sequence ID" value="NZ_OX365700.1"/>
</dbReference>
<dbReference type="AlphaFoldDB" id="A0AA86T6L4"/>
<dbReference type="EMBL" id="OX365700">
    <property type="protein sequence ID" value="CAI4032582.1"/>
    <property type="molecule type" value="Genomic_DNA"/>
</dbReference>
<dbReference type="GO" id="GO:0016020">
    <property type="term" value="C:membrane"/>
    <property type="evidence" value="ECO:0007669"/>
    <property type="project" value="InterPro"/>
</dbReference>
<evidence type="ECO:0000256" key="1">
    <source>
        <dbReference type="ARBA" id="ARBA00005417"/>
    </source>
</evidence>
<organism evidence="6 7">
    <name type="scientific">Nitrospira tepida</name>
    <dbReference type="NCBI Taxonomy" id="2973512"/>
    <lineage>
        <taxon>Bacteria</taxon>
        <taxon>Pseudomonadati</taxon>
        <taxon>Nitrospirota</taxon>
        <taxon>Nitrospiria</taxon>
        <taxon>Nitrospirales</taxon>
        <taxon>Nitrospiraceae</taxon>
        <taxon>Nitrospira</taxon>
    </lineage>
</organism>
<dbReference type="CDD" id="cd03220">
    <property type="entry name" value="ABC_KpsT_Wzt"/>
    <property type="match status" value="1"/>
</dbReference>
<keyword evidence="3" id="KW-0547">Nucleotide-binding</keyword>
<dbReference type="InterPro" id="IPR015860">
    <property type="entry name" value="ABC_transpr_TagH-like"/>
</dbReference>
<dbReference type="KEGG" id="nti:DNFV4_03012"/>
<evidence type="ECO:0000259" key="5">
    <source>
        <dbReference type="PROSITE" id="PS50893"/>
    </source>
</evidence>
<dbReference type="Gene3D" id="3.40.50.300">
    <property type="entry name" value="P-loop containing nucleotide triphosphate hydrolases"/>
    <property type="match status" value="1"/>
</dbReference>
<dbReference type="PANTHER" id="PTHR46743:SF2">
    <property type="entry name" value="TEICHOIC ACIDS EXPORT ATP-BINDING PROTEIN TAGH"/>
    <property type="match status" value="1"/>
</dbReference>
<dbReference type="InterPro" id="IPR050683">
    <property type="entry name" value="Bact_Polysacc_Export_ATP-bd"/>
</dbReference>
<sequence>MGNIAVKAERLCKKYSITVGHRADQSLAGRLADSVQRLISFERSSRRIHYQREDVWSLRDVSFEIAKGDVVGIIGRNGAGKSTLLKILSRITEPTSGRAEIFGRVGTLLEVGTGFHPDLTGRDNIYLSGSILGMGKSEITRKFDEIVAFAGIEQYIDTPVKRYSTGMYVRLAFAVGAHLEPEVLIVDEVLAVGDMQFQKKCLDRMHYMGEQGRTVIFVSHNMQAVTRLCRRVLYLERGQLVGDGPTHQVVSSYLHSGVGARSSREWIDQRSAPGDDRVRLRGVRVRLSDGRIDDVVDIRQGFAIEIEFEVLEESPALTPSLKLIGEDGITLFEALDLDPDWRRRSRPQGRYVSTAWVPGNFLGEGTFFVSAWCLSLDPYVIHFGTEEVIAFQVIDNLEDGSARGDYMGELEGAIRPMLKWSTQFFPVIHS</sequence>
<name>A0AA86T6L4_9BACT</name>
<keyword evidence="4" id="KW-0067">ATP-binding</keyword>
<dbReference type="SMART" id="SM00382">
    <property type="entry name" value="AAA"/>
    <property type="match status" value="1"/>
</dbReference>
<evidence type="ECO:0000256" key="3">
    <source>
        <dbReference type="ARBA" id="ARBA00022741"/>
    </source>
</evidence>